<organism evidence="2 3">
    <name type="scientific">Gimesia fumaroli</name>
    <dbReference type="NCBI Taxonomy" id="2527976"/>
    <lineage>
        <taxon>Bacteria</taxon>
        <taxon>Pseudomonadati</taxon>
        <taxon>Planctomycetota</taxon>
        <taxon>Planctomycetia</taxon>
        <taxon>Planctomycetales</taxon>
        <taxon>Planctomycetaceae</taxon>
        <taxon>Gimesia</taxon>
    </lineage>
</organism>
<keyword evidence="1" id="KW-0812">Transmembrane</keyword>
<protein>
    <submittedName>
        <fullName evidence="2">Uncharacterized protein</fullName>
    </submittedName>
</protein>
<evidence type="ECO:0000256" key="1">
    <source>
        <dbReference type="SAM" id="Phobius"/>
    </source>
</evidence>
<accession>A0A518IAP4</accession>
<dbReference type="EMBL" id="CP037452">
    <property type="protein sequence ID" value="QDV50100.1"/>
    <property type="molecule type" value="Genomic_DNA"/>
</dbReference>
<keyword evidence="1" id="KW-0472">Membrane</keyword>
<evidence type="ECO:0000313" key="3">
    <source>
        <dbReference type="Proteomes" id="UP000318313"/>
    </source>
</evidence>
<name>A0A518IAP4_9PLAN</name>
<dbReference type="OrthoDB" id="286785at2"/>
<gene>
    <name evidence="2" type="ORF">Enr17x_21360</name>
</gene>
<dbReference type="Proteomes" id="UP000318313">
    <property type="component" value="Chromosome"/>
</dbReference>
<evidence type="ECO:0000313" key="2">
    <source>
        <dbReference type="EMBL" id="QDV50100.1"/>
    </source>
</evidence>
<sequence>MKLHFKHWLIFLVGFLSIVGVGYYMSLVPTPSQRVMKNIESTFYTYTGKEWPNDSVLLSIGDTRNPDSFRGGGAYHLIFKADSKTIKSWLNTQPPWSIESWQSGPVPTKIQYNFNNFSNSNSIWHNPDYKITSLSPDRLQNPQIAKTENLLRLTKTDSESPSAPYRSHNNMEELQSSNIKYVASNLGNNWVEGKLFAINTQNNIVFLSVWDIVR</sequence>
<dbReference type="KEGG" id="gfm:Enr17x_21360"/>
<reference evidence="2 3" key="1">
    <citation type="submission" date="2019-03" db="EMBL/GenBank/DDBJ databases">
        <title>Deep-cultivation of Planctomycetes and their phenomic and genomic characterization uncovers novel biology.</title>
        <authorList>
            <person name="Wiegand S."/>
            <person name="Jogler M."/>
            <person name="Boedeker C."/>
            <person name="Pinto D."/>
            <person name="Vollmers J."/>
            <person name="Rivas-Marin E."/>
            <person name="Kohn T."/>
            <person name="Peeters S.H."/>
            <person name="Heuer A."/>
            <person name="Rast P."/>
            <person name="Oberbeckmann S."/>
            <person name="Bunk B."/>
            <person name="Jeske O."/>
            <person name="Meyerdierks A."/>
            <person name="Storesund J.E."/>
            <person name="Kallscheuer N."/>
            <person name="Luecker S."/>
            <person name="Lage O.M."/>
            <person name="Pohl T."/>
            <person name="Merkel B.J."/>
            <person name="Hornburger P."/>
            <person name="Mueller R.-W."/>
            <person name="Bruemmer F."/>
            <person name="Labrenz M."/>
            <person name="Spormann A.M."/>
            <person name="Op den Camp H."/>
            <person name="Overmann J."/>
            <person name="Amann R."/>
            <person name="Jetten M.S.M."/>
            <person name="Mascher T."/>
            <person name="Medema M.H."/>
            <person name="Devos D.P."/>
            <person name="Kaster A.-K."/>
            <person name="Ovreas L."/>
            <person name="Rohde M."/>
            <person name="Galperin M.Y."/>
            <person name="Jogler C."/>
        </authorList>
    </citation>
    <scope>NUCLEOTIDE SEQUENCE [LARGE SCALE GENOMIC DNA]</scope>
    <source>
        <strain evidence="2 3">Enr17</strain>
    </source>
</reference>
<feature type="transmembrane region" description="Helical" evidence="1">
    <location>
        <begin position="7"/>
        <end position="25"/>
    </location>
</feature>
<keyword evidence="3" id="KW-1185">Reference proteome</keyword>
<keyword evidence="1" id="KW-1133">Transmembrane helix</keyword>
<proteinExistence type="predicted"/>
<dbReference type="AlphaFoldDB" id="A0A518IAP4"/>